<feature type="transmembrane region" description="Helical" evidence="2">
    <location>
        <begin position="397"/>
        <end position="417"/>
    </location>
</feature>
<dbReference type="GO" id="GO:0005886">
    <property type="term" value="C:plasma membrane"/>
    <property type="evidence" value="ECO:0007669"/>
    <property type="project" value="TreeGrafter"/>
</dbReference>
<reference evidence="3 4" key="1">
    <citation type="submission" date="2016-02" db="EMBL/GenBank/DDBJ databases">
        <title>Genome analysis of coral dinoflagellate symbionts highlights evolutionary adaptations to a symbiotic lifestyle.</title>
        <authorList>
            <person name="Aranda M."/>
            <person name="Li Y."/>
            <person name="Liew Y.J."/>
            <person name="Baumgarten S."/>
            <person name="Simakov O."/>
            <person name="Wilson M."/>
            <person name="Piel J."/>
            <person name="Ashoor H."/>
            <person name="Bougouffa S."/>
            <person name="Bajic V.B."/>
            <person name="Ryu T."/>
            <person name="Ravasi T."/>
            <person name="Bayer T."/>
            <person name="Micklem G."/>
            <person name="Kim H."/>
            <person name="Bhak J."/>
            <person name="Lajeunesse T.C."/>
            <person name="Voolstra C.R."/>
        </authorList>
    </citation>
    <scope>NUCLEOTIDE SEQUENCE [LARGE SCALE GENOMIC DNA]</scope>
    <source>
        <strain evidence="3 4">CCMP2467</strain>
    </source>
</reference>
<dbReference type="Proteomes" id="UP000186817">
    <property type="component" value="Unassembled WGS sequence"/>
</dbReference>
<name>A0A1Q9BYL3_SYMMI</name>
<keyword evidence="1" id="KW-0175">Coiled coil</keyword>
<accession>A0A1Q9BYL3</accession>
<evidence type="ECO:0000256" key="1">
    <source>
        <dbReference type="SAM" id="Coils"/>
    </source>
</evidence>
<organism evidence="3 4">
    <name type="scientific">Symbiodinium microadriaticum</name>
    <name type="common">Dinoflagellate</name>
    <name type="synonym">Zooxanthella microadriatica</name>
    <dbReference type="NCBI Taxonomy" id="2951"/>
    <lineage>
        <taxon>Eukaryota</taxon>
        <taxon>Sar</taxon>
        <taxon>Alveolata</taxon>
        <taxon>Dinophyceae</taxon>
        <taxon>Suessiales</taxon>
        <taxon>Symbiodiniaceae</taxon>
        <taxon>Symbiodinium</taxon>
    </lineage>
</organism>
<keyword evidence="2" id="KW-0472">Membrane</keyword>
<dbReference type="PANTHER" id="PTHR32309">
    <property type="entry name" value="TYROSINE-PROTEIN KINASE"/>
    <property type="match status" value="1"/>
</dbReference>
<dbReference type="GO" id="GO:0004713">
    <property type="term" value="F:protein tyrosine kinase activity"/>
    <property type="evidence" value="ECO:0007669"/>
    <property type="project" value="TreeGrafter"/>
</dbReference>
<sequence>MSDKADVKLAVAEAKSAKEVKETKEQRVIPLRIDRAAAAIARKTDLNIRPRQLRRALLKLSFAVCVLLPSLLGGLYFFVIASERYAARASFAVRSMDSVPSGGDFLGAIAGLSSVGTTTTDSYIVLEYLKSRELIDKIQADFDLREAFSKSSIDFLYRLDAGAPIEDVVAYWDWMITASYDNTSAILNFEVEAFSAQDAKAIATLIVAYCQELINQLSEQARKDAVRFAQKEVATAEVRLKVIRDEMRKFRSSSSAVDPTASAAAQVQLVAGIETQLIELRARLGTLLASLDEDSLPVVQLRKQISSLETQLIEKQTEVNGEGEDSTRIGRGLSSLLADYEKLQVDMEFAQKAYATSLSSLERARAEADRQQRFLAVFASPSTPEIAIYPYRVINTFLVFISALILWSIGVLLAYSIRDHMR</sequence>
<proteinExistence type="predicted"/>
<comment type="caution">
    <text evidence="3">The sequence shown here is derived from an EMBL/GenBank/DDBJ whole genome shotgun (WGS) entry which is preliminary data.</text>
</comment>
<keyword evidence="2" id="KW-0812">Transmembrane</keyword>
<evidence type="ECO:0000313" key="4">
    <source>
        <dbReference type="Proteomes" id="UP000186817"/>
    </source>
</evidence>
<dbReference type="EMBL" id="LSRX01002288">
    <property type="protein sequence ID" value="OLP75766.1"/>
    <property type="molecule type" value="Genomic_DNA"/>
</dbReference>
<dbReference type="PANTHER" id="PTHR32309:SF13">
    <property type="entry name" value="FERRIC ENTEROBACTIN TRANSPORT PROTEIN FEPE"/>
    <property type="match status" value="1"/>
</dbReference>
<keyword evidence="4" id="KW-1185">Reference proteome</keyword>
<keyword evidence="2" id="KW-1133">Transmembrane helix</keyword>
<dbReference type="InterPro" id="IPR050445">
    <property type="entry name" value="Bact_polysacc_biosynth/exp"/>
</dbReference>
<feature type="coiled-coil region" evidence="1">
    <location>
        <begin position="298"/>
        <end position="353"/>
    </location>
</feature>
<feature type="transmembrane region" description="Helical" evidence="2">
    <location>
        <begin position="56"/>
        <end position="79"/>
    </location>
</feature>
<protein>
    <submittedName>
        <fullName evidence="3">Capsule polysaccharide export inner-membrane protein CtrB</fullName>
    </submittedName>
</protein>
<gene>
    <name evidence="3" type="primary">ctrB</name>
    <name evidence="3" type="ORF">AK812_SmicGene44387</name>
</gene>
<dbReference type="AlphaFoldDB" id="A0A1Q9BYL3"/>
<dbReference type="OrthoDB" id="10644975at2759"/>
<evidence type="ECO:0000313" key="3">
    <source>
        <dbReference type="EMBL" id="OLP75766.1"/>
    </source>
</evidence>
<evidence type="ECO:0000256" key="2">
    <source>
        <dbReference type="SAM" id="Phobius"/>
    </source>
</evidence>